<keyword evidence="1" id="KW-0378">Hydrolase</keyword>
<dbReference type="SUPFAM" id="SSF53474">
    <property type="entry name" value="alpha/beta-Hydrolases"/>
    <property type="match status" value="1"/>
</dbReference>
<keyword evidence="6" id="KW-1185">Reference proteome</keyword>
<evidence type="ECO:0000313" key="6">
    <source>
        <dbReference type="Proteomes" id="UP000730482"/>
    </source>
</evidence>
<evidence type="ECO:0000313" key="5">
    <source>
        <dbReference type="EMBL" id="MBS2553552.1"/>
    </source>
</evidence>
<gene>
    <name evidence="5" type="ORF">KGQ19_42535</name>
</gene>
<dbReference type="Gene3D" id="2.120.10.30">
    <property type="entry name" value="TolB, C-terminal domain"/>
    <property type="match status" value="1"/>
</dbReference>
<feature type="region of interest" description="Disordered" evidence="3">
    <location>
        <begin position="628"/>
        <end position="648"/>
    </location>
</feature>
<reference evidence="5 6" key="1">
    <citation type="submission" date="2020-02" db="EMBL/GenBank/DDBJ databases">
        <title>Acidophilic actinobacteria isolated from forest soil.</title>
        <authorList>
            <person name="Golinska P."/>
        </authorList>
    </citation>
    <scope>NUCLEOTIDE SEQUENCE [LARGE SCALE GENOMIC DNA]</scope>
    <source>
        <strain evidence="5 6">NL8</strain>
    </source>
</reference>
<dbReference type="RefSeq" id="WP_212020235.1">
    <property type="nucleotide sequence ID" value="NZ_JAAFYZ010000264.1"/>
</dbReference>
<dbReference type="InterPro" id="IPR029058">
    <property type="entry name" value="AB_hydrolase_fold"/>
</dbReference>
<name>A0ABS5L5F3_9ACTN</name>
<feature type="domain" description="Peptidase S9 prolyl oligopeptidase catalytic" evidence="4">
    <location>
        <begin position="444"/>
        <end position="615"/>
    </location>
</feature>
<dbReference type="InterPro" id="IPR011659">
    <property type="entry name" value="WD40"/>
</dbReference>
<evidence type="ECO:0000259" key="4">
    <source>
        <dbReference type="Pfam" id="PF00326"/>
    </source>
</evidence>
<organism evidence="5 6">
    <name type="scientific">Catenulispora pinistramenti</name>
    <dbReference type="NCBI Taxonomy" id="2705254"/>
    <lineage>
        <taxon>Bacteria</taxon>
        <taxon>Bacillati</taxon>
        <taxon>Actinomycetota</taxon>
        <taxon>Actinomycetes</taxon>
        <taxon>Catenulisporales</taxon>
        <taxon>Catenulisporaceae</taxon>
        <taxon>Catenulispora</taxon>
    </lineage>
</organism>
<evidence type="ECO:0000256" key="3">
    <source>
        <dbReference type="SAM" id="MobiDB-lite"/>
    </source>
</evidence>
<sequence length="648" mass="68281">MTPLTLDDIYRLQLPGDPDISPDGSRVAYVLTSQDNVLDSAAHAIHVVATAGGRPRRLTNGPADTAPRWSPDGATLAFLRAGQLHLIAADGGEARPLTTGQTRPGGAGVAAWSPDGTRIAFSAVDRVRDPAAPVVVDEAYWKADGVGLVGAARNQIFVVDVADGRVEQLTDGTDDCTAPDWSPDGTRLAFVGRSGPGLEYLGVSAPYVLDLRLELEPGRIPLTPQRIGTGTLLAGALCWYPDASALLVTGRTSLSVGHLNLLRQSVAEPAAPPELLGADQDRNVMPGAPGYPGALAQFHGEDIIYAVRDHGTSRLCRLPAGSDTAHYLDLPSRLGVSGAKVAAAADVVVFVYSDETTFGEVGVMDLGSGKFTRLTEHTATADIKPLVYQDRNFTVSDGTTVPGFVLRDPAAPAGGPLLVDVHGGPHNAWSPQADAIHLYHHELVARGWTILLLNIRGSDGYGESHYLAALGAWGKADERDVLEPVAALVDEGLVDPVRVALTGYSYGGFLSCWLSARSELFAAVVAGGVVTDLPSMAGTSDEGRAIAEFEVGGGDRIARSSPLAYVDAVRAPTLILHGAADERCPPGQAEQWFQALKSRGAVVRMVLYPEASHLFILNGRPFAPRRLLPPTRGLGDSPHRQPPIGAHR</sequence>
<dbReference type="Proteomes" id="UP000730482">
    <property type="component" value="Unassembled WGS sequence"/>
</dbReference>
<dbReference type="PANTHER" id="PTHR42776">
    <property type="entry name" value="SERINE PEPTIDASE S9 FAMILY MEMBER"/>
    <property type="match status" value="1"/>
</dbReference>
<dbReference type="Gene3D" id="3.40.50.1820">
    <property type="entry name" value="alpha/beta hydrolase"/>
    <property type="match status" value="1"/>
</dbReference>
<proteinExistence type="predicted"/>
<evidence type="ECO:0000256" key="2">
    <source>
        <dbReference type="ARBA" id="ARBA00022825"/>
    </source>
</evidence>
<keyword evidence="2" id="KW-0720">Serine protease</keyword>
<comment type="caution">
    <text evidence="5">The sequence shown here is derived from an EMBL/GenBank/DDBJ whole genome shotgun (WGS) entry which is preliminary data.</text>
</comment>
<keyword evidence="2" id="KW-0645">Protease</keyword>
<dbReference type="SUPFAM" id="SSF82171">
    <property type="entry name" value="DPP6 N-terminal domain-like"/>
    <property type="match status" value="1"/>
</dbReference>
<dbReference type="PANTHER" id="PTHR42776:SF27">
    <property type="entry name" value="DIPEPTIDYL PEPTIDASE FAMILY MEMBER 6"/>
    <property type="match status" value="1"/>
</dbReference>
<dbReference type="Pfam" id="PF00326">
    <property type="entry name" value="Peptidase_S9"/>
    <property type="match status" value="1"/>
</dbReference>
<dbReference type="InterPro" id="IPR011042">
    <property type="entry name" value="6-blade_b-propeller_TolB-like"/>
</dbReference>
<accession>A0ABS5L5F3</accession>
<dbReference type="EMBL" id="JAAFYZ010000264">
    <property type="protein sequence ID" value="MBS2553552.1"/>
    <property type="molecule type" value="Genomic_DNA"/>
</dbReference>
<dbReference type="InterPro" id="IPR001375">
    <property type="entry name" value="Peptidase_S9_cat"/>
</dbReference>
<evidence type="ECO:0000256" key="1">
    <source>
        <dbReference type="ARBA" id="ARBA00022801"/>
    </source>
</evidence>
<protein>
    <submittedName>
        <fullName evidence="5">S9 family peptidase</fullName>
    </submittedName>
</protein>
<dbReference type="Pfam" id="PF07676">
    <property type="entry name" value="PD40"/>
    <property type="match status" value="3"/>
</dbReference>